<proteinExistence type="predicted"/>
<dbReference type="PANTHER" id="PTHR31051:SF1">
    <property type="entry name" value="PROTEASOME ASSEMBLY CHAPERONE 3"/>
    <property type="match status" value="1"/>
</dbReference>
<dbReference type="Gene3D" id="3.30.230.90">
    <property type="match status" value="1"/>
</dbReference>
<evidence type="ECO:0000313" key="2">
    <source>
        <dbReference type="Proteomes" id="UP001491310"/>
    </source>
</evidence>
<evidence type="ECO:0008006" key="3">
    <source>
        <dbReference type="Google" id="ProtNLM"/>
    </source>
</evidence>
<accession>A0ABR2YAU9</accession>
<dbReference type="InterPro" id="IPR053720">
    <property type="entry name" value="Psm_Assembly_Chaperone"/>
</dbReference>
<reference evidence="1 2" key="1">
    <citation type="journal article" date="2024" name="Nat. Commun.">
        <title>Phylogenomics reveals the evolutionary origins of lichenization in chlorophyte algae.</title>
        <authorList>
            <person name="Puginier C."/>
            <person name="Libourel C."/>
            <person name="Otte J."/>
            <person name="Skaloud P."/>
            <person name="Haon M."/>
            <person name="Grisel S."/>
            <person name="Petersen M."/>
            <person name="Berrin J.G."/>
            <person name="Delaux P.M."/>
            <person name="Dal Grande F."/>
            <person name="Keller J."/>
        </authorList>
    </citation>
    <scope>NUCLEOTIDE SEQUENCE [LARGE SCALE GENOMIC DNA]</scope>
    <source>
        <strain evidence="1 2">SAG 216-7</strain>
    </source>
</reference>
<dbReference type="Pfam" id="PF10178">
    <property type="entry name" value="PAC3"/>
    <property type="match status" value="1"/>
</dbReference>
<dbReference type="PANTHER" id="PTHR31051">
    <property type="entry name" value="PROTEASOME ASSEMBLY CHAPERONE 3"/>
    <property type="match status" value="1"/>
</dbReference>
<organism evidence="1 2">
    <name type="scientific">Coccomyxa subellipsoidea</name>
    <dbReference type="NCBI Taxonomy" id="248742"/>
    <lineage>
        <taxon>Eukaryota</taxon>
        <taxon>Viridiplantae</taxon>
        <taxon>Chlorophyta</taxon>
        <taxon>core chlorophytes</taxon>
        <taxon>Trebouxiophyceae</taxon>
        <taxon>Trebouxiophyceae incertae sedis</taxon>
        <taxon>Coccomyxaceae</taxon>
        <taxon>Coccomyxa</taxon>
    </lineage>
</organism>
<dbReference type="EMBL" id="JALJOT010000018">
    <property type="protein sequence ID" value="KAK9901267.1"/>
    <property type="molecule type" value="Genomic_DNA"/>
</dbReference>
<keyword evidence="2" id="KW-1185">Reference proteome</keyword>
<gene>
    <name evidence="1" type="ORF">WJX75_003280</name>
</gene>
<dbReference type="InterPro" id="IPR018788">
    <property type="entry name" value="Proteasome_assmbl_chp_3"/>
</dbReference>
<sequence>MAPAFPVKTQEFQADVEGINTSFILSAYADRIMVVATQLGTFGTMLTARSDALLEGKHTFTVDTVLGKRDEPALIVCARHMAESIVQAGCSRPLLLCLGLKQHSLDTMRAIIKEVMTHPVW</sequence>
<comment type="caution">
    <text evidence="1">The sequence shown here is derived from an EMBL/GenBank/DDBJ whole genome shotgun (WGS) entry which is preliminary data.</text>
</comment>
<dbReference type="Proteomes" id="UP001491310">
    <property type="component" value="Unassembled WGS sequence"/>
</dbReference>
<protein>
    <recommendedName>
        <fullName evidence="3">Proteasome assembly chaperone 3</fullName>
    </recommendedName>
</protein>
<name>A0ABR2YAU9_9CHLO</name>
<evidence type="ECO:0000313" key="1">
    <source>
        <dbReference type="EMBL" id="KAK9901267.1"/>
    </source>
</evidence>